<sequence>MIGRLKPKWNPTQMGQGDGLSLTKNRKRANESARGCNERIIFDPSITEDMPLASVFRVFTSSAHEKDETAHRPPRPFGMRGEDTEVFTDGCCIMNGTADAVAGSGVWFGAGDERNEGARVPYEGQSNQTGEIYAVILAGQKVPPFVPLHVVSDSKYVVDGLTTNLRSWEDKGWIGVANAELFRDAAAGMRARSAVTTFRWVKGHSKVLGNEEADKLARVGTEKRMPFRPRGLPLFKYMRNGAALASMTQSLAYQGVKLAMGTAVRKATKRNLMLTAVAIKEACGRTPTEGRVWEGLRKDPVSRKVRDFLWKAIHGAHRIGQYWEHIPGYEERGACASCGGREDMSHILTECSAPGQSLIWKVVRDLFRRKMINMPMPSLGLMLGAHIYEVGSGDGTT</sequence>
<dbReference type="InterPro" id="IPR012337">
    <property type="entry name" value="RNaseH-like_sf"/>
</dbReference>
<dbReference type="OrthoDB" id="2752996at2759"/>
<comment type="similarity">
    <text evidence="2">Belongs to the RNase H family.</text>
</comment>
<evidence type="ECO:0000256" key="6">
    <source>
        <dbReference type="ARBA" id="ARBA00022759"/>
    </source>
</evidence>
<dbReference type="CDD" id="cd09280">
    <property type="entry name" value="RNase_HI_eukaryote_like"/>
    <property type="match status" value="1"/>
</dbReference>
<dbReference type="Gene3D" id="3.30.420.10">
    <property type="entry name" value="Ribonuclease H-like superfamily/Ribonuclease H"/>
    <property type="match status" value="1"/>
</dbReference>
<dbReference type="EMBL" id="MNAD01000212">
    <property type="protein sequence ID" value="OJT15040.1"/>
    <property type="molecule type" value="Genomic_DNA"/>
</dbReference>
<evidence type="ECO:0000256" key="3">
    <source>
        <dbReference type="ARBA" id="ARBA00012180"/>
    </source>
</evidence>
<evidence type="ECO:0000313" key="11">
    <source>
        <dbReference type="Proteomes" id="UP000184267"/>
    </source>
</evidence>
<dbReference type="SUPFAM" id="SSF53098">
    <property type="entry name" value="Ribonuclease H-like"/>
    <property type="match status" value="1"/>
</dbReference>
<evidence type="ECO:0000256" key="2">
    <source>
        <dbReference type="ARBA" id="ARBA00005300"/>
    </source>
</evidence>
<dbReference type="OMA" id="WPAVENT"/>
<keyword evidence="7" id="KW-0378">Hydrolase</keyword>
<dbReference type="PROSITE" id="PS50879">
    <property type="entry name" value="RNASE_H_1"/>
    <property type="match status" value="1"/>
</dbReference>
<evidence type="ECO:0000256" key="8">
    <source>
        <dbReference type="SAM" id="MobiDB-lite"/>
    </source>
</evidence>
<organism evidence="10 11">
    <name type="scientific">Trametes pubescens</name>
    <name type="common">White-rot fungus</name>
    <dbReference type="NCBI Taxonomy" id="154538"/>
    <lineage>
        <taxon>Eukaryota</taxon>
        <taxon>Fungi</taxon>
        <taxon>Dikarya</taxon>
        <taxon>Basidiomycota</taxon>
        <taxon>Agaricomycotina</taxon>
        <taxon>Agaricomycetes</taxon>
        <taxon>Polyporales</taxon>
        <taxon>Polyporaceae</taxon>
        <taxon>Trametes</taxon>
    </lineage>
</organism>
<dbReference type="Pfam" id="PF00075">
    <property type="entry name" value="RNase_H"/>
    <property type="match status" value="1"/>
</dbReference>
<feature type="region of interest" description="Disordered" evidence="8">
    <location>
        <begin position="1"/>
        <end position="33"/>
    </location>
</feature>
<dbReference type="AlphaFoldDB" id="A0A1M2W5K7"/>
<proteinExistence type="inferred from homology"/>
<evidence type="ECO:0000313" key="10">
    <source>
        <dbReference type="EMBL" id="OJT15040.1"/>
    </source>
</evidence>
<dbReference type="GO" id="GO:0004523">
    <property type="term" value="F:RNA-DNA hybrid ribonuclease activity"/>
    <property type="evidence" value="ECO:0007669"/>
    <property type="project" value="UniProtKB-EC"/>
</dbReference>
<reference evidence="10 11" key="1">
    <citation type="submission" date="2016-10" db="EMBL/GenBank/DDBJ databases">
        <title>Genome sequence of the basidiomycete white-rot fungus Trametes pubescens.</title>
        <authorList>
            <person name="Makela M.R."/>
            <person name="Granchi Z."/>
            <person name="Peng M."/>
            <person name="De Vries R.P."/>
            <person name="Grigoriev I."/>
            <person name="Riley R."/>
            <person name="Hilden K."/>
        </authorList>
    </citation>
    <scope>NUCLEOTIDE SEQUENCE [LARGE SCALE GENOMIC DNA]</scope>
    <source>
        <strain evidence="10 11">FBCC735</strain>
    </source>
</reference>
<evidence type="ECO:0000259" key="9">
    <source>
        <dbReference type="PROSITE" id="PS50879"/>
    </source>
</evidence>
<dbReference type="PANTHER" id="PTHR10642">
    <property type="entry name" value="RIBONUCLEASE H1"/>
    <property type="match status" value="1"/>
</dbReference>
<keyword evidence="11" id="KW-1185">Reference proteome</keyword>
<keyword evidence="6" id="KW-0255">Endonuclease</keyword>
<evidence type="ECO:0000256" key="4">
    <source>
        <dbReference type="ARBA" id="ARBA00022722"/>
    </source>
</evidence>
<evidence type="ECO:0000256" key="7">
    <source>
        <dbReference type="ARBA" id="ARBA00022801"/>
    </source>
</evidence>
<feature type="non-terminal residue" evidence="10">
    <location>
        <position position="397"/>
    </location>
</feature>
<dbReference type="EC" id="3.1.26.4" evidence="3"/>
<comment type="catalytic activity">
    <reaction evidence="1">
        <text>Endonucleolytic cleavage to 5'-phosphomonoester.</text>
        <dbReference type="EC" id="3.1.26.4"/>
    </reaction>
</comment>
<feature type="domain" description="RNase H type-1" evidence="9">
    <location>
        <begin position="80"/>
        <end position="222"/>
    </location>
</feature>
<keyword evidence="4" id="KW-0540">Nuclease</keyword>
<name>A0A1M2W5K7_TRAPU</name>
<dbReference type="PANTHER" id="PTHR10642:SF26">
    <property type="entry name" value="RIBONUCLEASE H1"/>
    <property type="match status" value="1"/>
</dbReference>
<gene>
    <name evidence="10" type="ORF">TRAPUB_8401</name>
</gene>
<dbReference type="GO" id="GO:0046872">
    <property type="term" value="F:metal ion binding"/>
    <property type="evidence" value="ECO:0007669"/>
    <property type="project" value="UniProtKB-KW"/>
</dbReference>
<dbReference type="InterPro" id="IPR036397">
    <property type="entry name" value="RNaseH_sf"/>
</dbReference>
<comment type="caution">
    <text evidence="10">The sequence shown here is derived from an EMBL/GenBank/DDBJ whole genome shotgun (WGS) entry which is preliminary data.</text>
</comment>
<dbReference type="InterPro" id="IPR002156">
    <property type="entry name" value="RNaseH_domain"/>
</dbReference>
<dbReference type="GO" id="GO:0043137">
    <property type="term" value="P:DNA replication, removal of RNA primer"/>
    <property type="evidence" value="ECO:0007669"/>
    <property type="project" value="TreeGrafter"/>
</dbReference>
<dbReference type="InterPro" id="IPR050092">
    <property type="entry name" value="RNase_H"/>
</dbReference>
<dbReference type="GO" id="GO:0003676">
    <property type="term" value="F:nucleic acid binding"/>
    <property type="evidence" value="ECO:0007669"/>
    <property type="project" value="InterPro"/>
</dbReference>
<dbReference type="Proteomes" id="UP000184267">
    <property type="component" value="Unassembled WGS sequence"/>
</dbReference>
<evidence type="ECO:0000256" key="1">
    <source>
        <dbReference type="ARBA" id="ARBA00000077"/>
    </source>
</evidence>
<protein>
    <recommendedName>
        <fullName evidence="3">ribonuclease H</fullName>
        <ecNumber evidence="3">3.1.26.4</ecNumber>
    </recommendedName>
</protein>
<dbReference type="STRING" id="154538.A0A1M2W5K7"/>
<evidence type="ECO:0000256" key="5">
    <source>
        <dbReference type="ARBA" id="ARBA00022723"/>
    </source>
</evidence>
<accession>A0A1M2W5K7</accession>
<keyword evidence="5" id="KW-0479">Metal-binding</keyword>